<dbReference type="PANTHER" id="PTHR33219">
    <property type="entry name" value="YLMG HOMOLOG PROTEIN 2, CHLOROPLASTIC"/>
    <property type="match status" value="1"/>
</dbReference>
<evidence type="ECO:0000313" key="4">
    <source>
        <dbReference type="Proteomes" id="UP001597059"/>
    </source>
</evidence>
<dbReference type="EMBL" id="JBHTMN010000009">
    <property type="protein sequence ID" value="MFD1383426.1"/>
    <property type="molecule type" value="Genomic_DNA"/>
</dbReference>
<comment type="similarity">
    <text evidence="1">Belongs to the YggT family.</text>
</comment>
<feature type="transmembrane region" description="Helical" evidence="2">
    <location>
        <begin position="149"/>
        <end position="174"/>
    </location>
</feature>
<dbReference type="PANTHER" id="PTHR33219:SF14">
    <property type="entry name" value="PROTEIN COFACTOR ASSEMBLY OF COMPLEX C SUBUNIT B CCB3, CHLOROPLASTIC-RELATED"/>
    <property type="match status" value="1"/>
</dbReference>
<protein>
    <submittedName>
        <fullName evidence="3">YggT family protein</fullName>
    </submittedName>
</protein>
<dbReference type="Proteomes" id="UP001597059">
    <property type="component" value="Unassembled WGS sequence"/>
</dbReference>
<evidence type="ECO:0000256" key="2">
    <source>
        <dbReference type="SAM" id="Phobius"/>
    </source>
</evidence>
<accession>A0ABW4B2H2</accession>
<dbReference type="Pfam" id="PF02325">
    <property type="entry name" value="CCB3_YggT"/>
    <property type="match status" value="2"/>
</dbReference>
<evidence type="ECO:0000256" key="1">
    <source>
        <dbReference type="ARBA" id="ARBA00010894"/>
    </source>
</evidence>
<reference evidence="4" key="1">
    <citation type="journal article" date="2019" name="Int. J. Syst. Evol. Microbiol.">
        <title>The Global Catalogue of Microorganisms (GCM) 10K type strain sequencing project: providing services to taxonomists for standard genome sequencing and annotation.</title>
        <authorList>
            <consortium name="The Broad Institute Genomics Platform"/>
            <consortium name="The Broad Institute Genome Sequencing Center for Infectious Disease"/>
            <person name="Wu L."/>
            <person name="Ma J."/>
        </authorList>
    </citation>
    <scope>NUCLEOTIDE SEQUENCE [LARGE SCALE GENOMIC DNA]</scope>
    <source>
        <strain evidence="4">JCM 30774</strain>
    </source>
</reference>
<feature type="transmembrane region" description="Helical" evidence="2">
    <location>
        <begin position="67"/>
        <end position="89"/>
    </location>
</feature>
<proteinExistence type="inferred from homology"/>
<keyword evidence="2" id="KW-0472">Membrane</keyword>
<keyword evidence="4" id="KW-1185">Reference proteome</keyword>
<feature type="transmembrane region" description="Helical" evidence="2">
    <location>
        <begin position="6"/>
        <end position="26"/>
    </location>
</feature>
<evidence type="ECO:0000313" key="3">
    <source>
        <dbReference type="EMBL" id="MFD1383426.1"/>
    </source>
</evidence>
<comment type="caution">
    <text evidence="3">The sequence shown here is derived from an EMBL/GenBank/DDBJ whole genome shotgun (WGS) entry which is preliminary data.</text>
</comment>
<dbReference type="RefSeq" id="WP_377366686.1">
    <property type="nucleotide sequence ID" value="NZ_JBHTMN010000009.1"/>
</dbReference>
<keyword evidence="2" id="KW-1133">Transmembrane helix</keyword>
<name>A0ABW4B2H2_9GAMM</name>
<sequence>MNDPLILVVKTLGNVYLFIVLLRLVLQLSRADFYNPISQAVVKATSPLVRPLRKVIPSIGRVDTASVVLALAVQFVTLLAVVTIAGAQLAPAGYAIYTLGGVVYHFLDLYFWAMLISVILSWVAPGASHPGAMLVAQVCEPLYRTCHRVIPSLGGLDLSPIFIFLGISVLQQFIKPFVI</sequence>
<feature type="transmembrane region" description="Helical" evidence="2">
    <location>
        <begin position="109"/>
        <end position="128"/>
    </location>
</feature>
<organism evidence="3 4">
    <name type="scientific">Rhodanobacter aciditrophus</name>
    <dbReference type="NCBI Taxonomy" id="1623218"/>
    <lineage>
        <taxon>Bacteria</taxon>
        <taxon>Pseudomonadati</taxon>
        <taxon>Pseudomonadota</taxon>
        <taxon>Gammaproteobacteria</taxon>
        <taxon>Lysobacterales</taxon>
        <taxon>Rhodanobacteraceae</taxon>
        <taxon>Rhodanobacter</taxon>
    </lineage>
</organism>
<gene>
    <name evidence="3" type="ORF">ACFQ45_08620</name>
</gene>
<dbReference type="InterPro" id="IPR003425">
    <property type="entry name" value="CCB3/YggT"/>
</dbReference>
<keyword evidence="2" id="KW-0812">Transmembrane</keyword>